<sequence>MWELSSTEDATCLIGRRAVGANMLIIRDISEQKQQTRKQNGAVHQAKLHEYRLHPPPSLCSRWPDATCAGRERISRFGGGAGRDELRYVLRETADIINRGISSQRPHTIRMWMIYQKFLGQHHLGHAIRSRFETKDSRVAAHRTASRRHAEGHRGRWGDITAVFNVSGNDGSVAMSPPPGSNQKEHGSRQLSSSPDSQPEQSPVGPAAP</sequence>
<dbReference type="AlphaFoldDB" id="A0A8H6KNP8"/>
<evidence type="ECO:0000256" key="1">
    <source>
        <dbReference type="SAM" id="MobiDB-lite"/>
    </source>
</evidence>
<evidence type="ECO:0000313" key="2">
    <source>
        <dbReference type="EMBL" id="KAF6834939.1"/>
    </source>
</evidence>
<keyword evidence="3" id="KW-1185">Reference proteome</keyword>
<proteinExistence type="predicted"/>
<feature type="region of interest" description="Disordered" evidence="1">
    <location>
        <begin position="135"/>
        <end position="156"/>
    </location>
</feature>
<comment type="caution">
    <text evidence="2">The sequence shown here is derived from an EMBL/GenBank/DDBJ whole genome shotgun (WGS) entry which is preliminary data.</text>
</comment>
<accession>A0A8H6KNP8</accession>
<feature type="region of interest" description="Disordered" evidence="1">
    <location>
        <begin position="168"/>
        <end position="209"/>
    </location>
</feature>
<evidence type="ECO:0000313" key="3">
    <source>
        <dbReference type="Proteomes" id="UP000654918"/>
    </source>
</evidence>
<dbReference type="EMBL" id="WIGO01000044">
    <property type="protein sequence ID" value="KAF6834939.1"/>
    <property type="molecule type" value="Genomic_DNA"/>
</dbReference>
<feature type="compositionally biased region" description="Low complexity" evidence="1">
    <location>
        <begin position="190"/>
        <end position="203"/>
    </location>
</feature>
<dbReference type="Proteomes" id="UP000654918">
    <property type="component" value="Unassembled WGS sequence"/>
</dbReference>
<name>A0A8H6KNP8_9PEZI</name>
<gene>
    <name evidence="2" type="ORF">CPLU01_04616</name>
</gene>
<organism evidence="2 3">
    <name type="scientific">Colletotrichum plurivorum</name>
    <dbReference type="NCBI Taxonomy" id="2175906"/>
    <lineage>
        <taxon>Eukaryota</taxon>
        <taxon>Fungi</taxon>
        <taxon>Dikarya</taxon>
        <taxon>Ascomycota</taxon>
        <taxon>Pezizomycotina</taxon>
        <taxon>Sordariomycetes</taxon>
        <taxon>Hypocreomycetidae</taxon>
        <taxon>Glomerellales</taxon>
        <taxon>Glomerellaceae</taxon>
        <taxon>Colletotrichum</taxon>
        <taxon>Colletotrichum orchidearum species complex</taxon>
    </lineage>
</organism>
<protein>
    <submittedName>
        <fullName evidence="2">Uncharacterized protein</fullName>
    </submittedName>
</protein>
<reference evidence="2" key="1">
    <citation type="journal article" date="2020" name="Phytopathology">
        <title>Genome Sequence Resources of Colletotrichum truncatum, C. plurivorum, C. musicola, and C. sojae: Four Species Pathogenic to Soybean (Glycine max).</title>
        <authorList>
            <person name="Rogerio F."/>
            <person name="Boufleur T.R."/>
            <person name="Ciampi-Guillardi M."/>
            <person name="Sukno S.A."/>
            <person name="Thon M.R."/>
            <person name="Massola Junior N.S."/>
            <person name="Baroncelli R."/>
        </authorList>
    </citation>
    <scope>NUCLEOTIDE SEQUENCE</scope>
    <source>
        <strain evidence="2">LFN00145</strain>
    </source>
</reference>